<sequence length="132" mass="14771">MPLLLLVLLGGVAVFIYLAAFHLAHTWLIPIDVRCRHCGYHGRLAPPARSFVSLVTGLLAGGGRPPPRVCAACGSTQVEEATLSEEYFLRWHFAQLDEAHLRRILEEKPAALTPIGLRYAREELDRRHRRPG</sequence>
<proteinExistence type="predicted"/>
<dbReference type="EMBL" id="QOQW01000006">
    <property type="protein sequence ID" value="RCK80425.1"/>
    <property type="molecule type" value="Genomic_DNA"/>
</dbReference>
<name>A0A367ZQL0_9BACT</name>
<reference evidence="1 2" key="1">
    <citation type="submission" date="2018-05" db="EMBL/GenBank/DDBJ databases">
        <title>A metagenomic window into the 2 km-deep terrestrial subsurface aquifer revealed taxonomically and functionally diverse microbial community comprising novel uncultured bacterial lineages.</title>
        <authorList>
            <person name="Kadnikov V.V."/>
            <person name="Mardanov A.V."/>
            <person name="Beletsky A.V."/>
            <person name="Banks D."/>
            <person name="Pimenov N.V."/>
            <person name="Frank Y.A."/>
            <person name="Karnachuk O.V."/>
            <person name="Ravin N.V."/>
        </authorList>
    </citation>
    <scope>NUCLEOTIDE SEQUENCE [LARGE SCALE GENOMIC DNA]</scope>
    <source>
        <strain evidence="1">BY5</strain>
    </source>
</reference>
<dbReference type="AlphaFoldDB" id="A0A367ZQL0"/>
<evidence type="ECO:0000313" key="1">
    <source>
        <dbReference type="EMBL" id="RCK80425.1"/>
    </source>
</evidence>
<accession>A0A367ZQL0</accession>
<gene>
    <name evidence="1" type="ORF">OZSIB_3171</name>
</gene>
<protein>
    <submittedName>
        <fullName evidence="1">Uncharacterized protein</fullName>
    </submittedName>
</protein>
<organism evidence="1 2">
    <name type="scientific">Candidatus Ozemobacter sibiricus</name>
    <dbReference type="NCBI Taxonomy" id="2268124"/>
    <lineage>
        <taxon>Bacteria</taxon>
        <taxon>Candidatus Ozemobacteria</taxon>
        <taxon>Candidatus Ozemobacterales</taxon>
        <taxon>Candidatus Ozemobacteraceae</taxon>
        <taxon>Candidatus Ozemobacter</taxon>
    </lineage>
</organism>
<comment type="caution">
    <text evidence="1">The sequence shown here is derived from an EMBL/GenBank/DDBJ whole genome shotgun (WGS) entry which is preliminary data.</text>
</comment>
<dbReference type="Proteomes" id="UP000252355">
    <property type="component" value="Unassembled WGS sequence"/>
</dbReference>
<evidence type="ECO:0000313" key="2">
    <source>
        <dbReference type="Proteomes" id="UP000252355"/>
    </source>
</evidence>